<name>A0AA48IB23_9TREE</name>
<reference evidence="2" key="1">
    <citation type="journal article" date="2023" name="BMC Genomics">
        <title>Chromosome-level genome assemblies of Cutaneotrichosporon spp. (Trichosporonales, Basidiomycota) reveal imbalanced evolution between nucleotide sequences and chromosome synteny.</title>
        <authorList>
            <person name="Kobayashi Y."/>
            <person name="Kayamori A."/>
            <person name="Aoki K."/>
            <person name="Shiwa Y."/>
            <person name="Matsutani M."/>
            <person name="Fujita N."/>
            <person name="Sugita T."/>
            <person name="Iwasaki W."/>
            <person name="Tanaka N."/>
            <person name="Takashima M."/>
        </authorList>
    </citation>
    <scope>NUCLEOTIDE SEQUENCE</scope>
    <source>
        <strain evidence="2">HIS019</strain>
    </source>
</reference>
<organism evidence="2 3">
    <name type="scientific">Cutaneotrichosporon cavernicola</name>
    <dbReference type="NCBI Taxonomy" id="279322"/>
    <lineage>
        <taxon>Eukaryota</taxon>
        <taxon>Fungi</taxon>
        <taxon>Dikarya</taxon>
        <taxon>Basidiomycota</taxon>
        <taxon>Agaricomycotina</taxon>
        <taxon>Tremellomycetes</taxon>
        <taxon>Trichosporonales</taxon>
        <taxon>Trichosporonaceae</taxon>
        <taxon>Cutaneotrichosporon</taxon>
    </lineage>
</organism>
<sequence>MDNPNAPTEFTFNPFDFENDLGQITAGQNEELSNYGLSSGMTNATREEALDPIAAFDRMRTHIYDTSPLVARQPNQNPPPRYGDTLGWTYPNPENIWRHTTRFDAVLRPIGPNEPRNGSLFVSRPDPHGPHPTNLRTTGNTWAEAEQDRWQEEIVALNGRDGPSARRRAMERNDELFARRYESHFSAIQAGEAAVIRSLEDQIRVLANQVSTMGTAGWYSRVQIEVLRRRMEAFHNSELDRANVARTVVRQPFPAIPNSAGFGWISTRINPPGPARLDPNMQNIWGYP</sequence>
<dbReference type="KEGG" id="ccac:CcaHIS019_0102590"/>
<dbReference type="RefSeq" id="XP_060452807.1">
    <property type="nucleotide sequence ID" value="XM_060598333.1"/>
</dbReference>
<evidence type="ECO:0000313" key="3">
    <source>
        <dbReference type="Proteomes" id="UP001233271"/>
    </source>
</evidence>
<dbReference type="Proteomes" id="UP001233271">
    <property type="component" value="Chromosome 1"/>
</dbReference>
<keyword evidence="3" id="KW-1185">Reference proteome</keyword>
<protein>
    <submittedName>
        <fullName evidence="2">Uncharacterized protein</fullName>
    </submittedName>
</protein>
<dbReference type="AlphaFoldDB" id="A0AA48IB23"/>
<dbReference type="EMBL" id="AP028212">
    <property type="protein sequence ID" value="BEI87541.1"/>
    <property type="molecule type" value="Genomic_DNA"/>
</dbReference>
<accession>A0AA48IB23</accession>
<evidence type="ECO:0000313" key="2">
    <source>
        <dbReference type="EMBL" id="BEI87541.1"/>
    </source>
</evidence>
<dbReference type="GeneID" id="85491412"/>
<proteinExistence type="predicted"/>
<gene>
    <name evidence="2" type="ORF">CcaverHIS019_0102590</name>
</gene>
<feature type="region of interest" description="Disordered" evidence="1">
    <location>
        <begin position="108"/>
        <end position="138"/>
    </location>
</feature>
<evidence type="ECO:0000256" key="1">
    <source>
        <dbReference type="SAM" id="MobiDB-lite"/>
    </source>
</evidence>